<dbReference type="InterPro" id="IPR019812">
    <property type="entry name" value="Hydgase_assmbl_chp_CS"/>
</dbReference>
<reference evidence="2 3" key="1">
    <citation type="submission" date="2018-02" db="EMBL/GenBank/DDBJ databases">
        <title>Comparative genomes isolates from brazilian mangrove.</title>
        <authorList>
            <person name="Araujo J.E."/>
            <person name="Taketani R.G."/>
            <person name="Silva M.C.P."/>
            <person name="Loureco M.V."/>
            <person name="Andreote F.D."/>
        </authorList>
    </citation>
    <scope>NUCLEOTIDE SEQUENCE [LARGE SCALE GENOMIC DNA]</scope>
    <source>
        <strain evidence="2 3">HEX-2 MGV</strain>
    </source>
</reference>
<comment type="similarity">
    <text evidence="1">Belongs to the HupF/HypC family.</text>
</comment>
<dbReference type="AlphaFoldDB" id="A0A2S8F0E1"/>
<dbReference type="NCBIfam" id="TIGR00074">
    <property type="entry name" value="hypC_hupF"/>
    <property type="match status" value="1"/>
</dbReference>
<name>A0A2S8F0E1_9BACT</name>
<dbReference type="Gene3D" id="2.30.30.140">
    <property type="match status" value="1"/>
</dbReference>
<protein>
    <submittedName>
        <fullName evidence="2">HypC/HybG/HupF family hydrogenase formation chaperone</fullName>
    </submittedName>
</protein>
<gene>
    <name evidence="2" type="primary">hypC</name>
    <name evidence="2" type="ORF">C5Y96_22740</name>
</gene>
<proteinExistence type="inferred from homology"/>
<organism evidence="2 3">
    <name type="scientific">Blastopirellula marina</name>
    <dbReference type="NCBI Taxonomy" id="124"/>
    <lineage>
        <taxon>Bacteria</taxon>
        <taxon>Pseudomonadati</taxon>
        <taxon>Planctomycetota</taxon>
        <taxon>Planctomycetia</taxon>
        <taxon>Pirellulales</taxon>
        <taxon>Pirellulaceae</taxon>
        <taxon>Blastopirellula</taxon>
    </lineage>
</organism>
<dbReference type="GO" id="GO:0005506">
    <property type="term" value="F:iron ion binding"/>
    <property type="evidence" value="ECO:0007669"/>
    <property type="project" value="TreeGrafter"/>
</dbReference>
<dbReference type="SUPFAM" id="SSF159127">
    <property type="entry name" value="HupF/HypC-like"/>
    <property type="match status" value="1"/>
</dbReference>
<sequence length="88" mass="9553">MCLAVPGKVVRWIERTPPFASASVEFGGIRREVNMACVPSAAIGDYVLVHAGIAISVVGMLEAKRLLRTLEELESIENDQDSTEDLLP</sequence>
<dbReference type="Pfam" id="PF01455">
    <property type="entry name" value="HupF_HypC"/>
    <property type="match status" value="1"/>
</dbReference>
<dbReference type="GO" id="GO:0051604">
    <property type="term" value="P:protein maturation"/>
    <property type="evidence" value="ECO:0007669"/>
    <property type="project" value="TreeGrafter"/>
</dbReference>
<dbReference type="GO" id="GO:1902670">
    <property type="term" value="F:carbon dioxide binding"/>
    <property type="evidence" value="ECO:0007669"/>
    <property type="project" value="TreeGrafter"/>
</dbReference>
<dbReference type="PANTHER" id="PTHR35177:SF2">
    <property type="entry name" value="HYDROGENASE MATURATION FACTOR HYBG"/>
    <property type="match status" value="1"/>
</dbReference>
<dbReference type="PRINTS" id="PR00445">
    <property type="entry name" value="HUPFHYPC"/>
</dbReference>
<evidence type="ECO:0000256" key="1">
    <source>
        <dbReference type="ARBA" id="ARBA00006018"/>
    </source>
</evidence>
<accession>A0A2S8F0E1</accession>
<dbReference type="InterPro" id="IPR001109">
    <property type="entry name" value="Hydrogenase_HupF/HypC"/>
</dbReference>
<dbReference type="PROSITE" id="PS01097">
    <property type="entry name" value="HUPF_HYPC"/>
    <property type="match status" value="1"/>
</dbReference>
<evidence type="ECO:0000313" key="2">
    <source>
        <dbReference type="EMBL" id="PQO25642.1"/>
    </source>
</evidence>
<dbReference type="Proteomes" id="UP000240009">
    <property type="component" value="Unassembled WGS sequence"/>
</dbReference>
<dbReference type="PANTHER" id="PTHR35177">
    <property type="entry name" value="HYDROGENASE MATURATION FACTOR HYBG"/>
    <property type="match status" value="1"/>
</dbReference>
<dbReference type="RefSeq" id="WP_105358232.1">
    <property type="nucleotide sequence ID" value="NZ_PUIA01000074.1"/>
</dbReference>
<evidence type="ECO:0000313" key="3">
    <source>
        <dbReference type="Proteomes" id="UP000240009"/>
    </source>
</evidence>
<dbReference type="OrthoDB" id="9806017at2"/>
<dbReference type="EMBL" id="PUIA01000074">
    <property type="protein sequence ID" value="PQO25642.1"/>
    <property type="molecule type" value="Genomic_DNA"/>
</dbReference>
<comment type="caution">
    <text evidence="2">The sequence shown here is derived from an EMBL/GenBank/DDBJ whole genome shotgun (WGS) entry which is preliminary data.</text>
</comment>